<dbReference type="AlphaFoldDB" id="A0A7C4W062"/>
<evidence type="ECO:0000256" key="6">
    <source>
        <dbReference type="SAM" id="Phobius"/>
    </source>
</evidence>
<organism evidence="7">
    <name type="scientific">Desulfatirhabdium butyrativorans</name>
    <dbReference type="NCBI Taxonomy" id="340467"/>
    <lineage>
        <taxon>Bacteria</taxon>
        <taxon>Pseudomonadati</taxon>
        <taxon>Thermodesulfobacteriota</taxon>
        <taxon>Desulfobacteria</taxon>
        <taxon>Desulfobacterales</taxon>
        <taxon>Desulfatirhabdiaceae</taxon>
        <taxon>Desulfatirhabdium</taxon>
    </lineage>
</organism>
<feature type="transmembrane region" description="Helical" evidence="6">
    <location>
        <begin position="159"/>
        <end position="178"/>
    </location>
</feature>
<dbReference type="PROSITE" id="PS51257">
    <property type="entry name" value="PROKAR_LIPOPROTEIN"/>
    <property type="match status" value="1"/>
</dbReference>
<keyword evidence="3 6" id="KW-0812">Transmembrane</keyword>
<feature type="transmembrane region" description="Helical" evidence="6">
    <location>
        <begin position="34"/>
        <end position="55"/>
    </location>
</feature>
<feature type="transmembrane region" description="Helical" evidence="6">
    <location>
        <begin position="114"/>
        <end position="135"/>
    </location>
</feature>
<proteinExistence type="predicted"/>
<sequence>METSFRFPAPSIVAPIVILALLACIPLVGSRFFIYLVSGILVTGLLATSLNLVLGFGGMYQFHHAVFYGTGAYCTALFLTKTSLSAWVAFVSAPVGAAFLGLVIGAVCVRLSKLYFGMLQISLGSLVWAVVYRWYSFTGGDDGIHGIPLPSSISGGKPAYYTVLVTAALCFFLLHRIVESPFGRMFQAIRDNPVRCEAVGIPVQRHQLIGQVLAAAFAGIAGALFVVVEGSVFPDMLFWTLSLEILIMCLLGGWFRFWGPMVGAAIIVCLRTYVGAYTEYWTLILGVFLMLIIFFLPDGVLGMAERLTRRKAKASSS</sequence>
<feature type="transmembrane region" description="Helical" evidence="6">
    <location>
        <begin position="62"/>
        <end position="80"/>
    </location>
</feature>
<keyword evidence="4 6" id="KW-1133">Transmembrane helix</keyword>
<feature type="transmembrane region" description="Helical" evidence="6">
    <location>
        <begin position="86"/>
        <end position="107"/>
    </location>
</feature>
<feature type="transmembrane region" description="Helical" evidence="6">
    <location>
        <begin position="232"/>
        <end position="250"/>
    </location>
</feature>
<dbReference type="GO" id="GO:0015658">
    <property type="term" value="F:branched-chain amino acid transmembrane transporter activity"/>
    <property type="evidence" value="ECO:0007669"/>
    <property type="project" value="InterPro"/>
</dbReference>
<reference evidence="7" key="1">
    <citation type="journal article" date="2020" name="mSystems">
        <title>Genome- and Community-Level Interaction Insights into Carbon Utilization and Element Cycling Functions of Hydrothermarchaeota in Hydrothermal Sediment.</title>
        <authorList>
            <person name="Zhou Z."/>
            <person name="Liu Y."/>
            <person name="Xu W."/>
            <person name="Pan J."/>
            <person name="Luo Z.H."/>
            <person name="Li M."/>
        </authorList>
    </citation>
    <scope>NUCLEOTIDE SEQUENCE [LARGE SCALE GENOMIC DNA]</scope>
    <source>
        <strain evidence="7">SpSt-477</strain>
    </source>
</reference>
<dbReference type="EMBL" id="DSUH01000292">
    <property type="protein sequence ID" value="HGU33695.1"/>
    <property type="molecule type" value="Genomic_DNA"/>
</dbReference>
<evidence type="ECO:0000256" key="2">
    <source>
        <dbReference type="ARBA" id="ARBA00022475"/>
    </source>
</evidence>
<comment type="subcellular location">
    <subcellularLocation>
        <location evidence="1">Cell membrane</location>
        <topology evidence="1">Multi-pass membrane protein</topology>
    </subcellularLocation>
</comment>
<dbReference type="InterPro" id="IPR001851">
    <property type="entry name" value="ABC_transp_permease"/>
</dbReference>
<feature type="transmembrane region" description="Helical" evidence="6">
    <location>
        <begin position="208"/>
        <end position="226"/>
    </location>
</feature>
<dbReference type="GO" id="GO:0005886">
    <property type="term" value="C:plasma membrane"/>
    <property type="evidence" value="ECO:0007669"/>
    <property type="project" value="UniProtKB-SubCell"/>
</dbReference>
<comment type="caution">
    <text evidence="7">The sequence shown here is derived from an EMBL/GenBank/DDBJ whole genome shotgun (WGS) entry which is preliminary data.</text>
</comment>
<dbReference type="CDD" id="cd06581">
    <property type="entry name" value="TM_PBP1_LivM_like"/>
    <property type="match status" value="1"/>
</dbReference>
<feature type="transmembrane region" description="Helical" evidence="6">
    <location>
        <begin position="280"/>
        <end position="301"/>
    </location>
</feature>
<dbReference type="PANTHER" id="PTHR30482">
    <property type="entry name" value="HIGH-AFFINITY BRANCHED-CHAIN AMINO ACID TRANSPORT SYSTEM PERMEASE"/>
    <property type="match status" value="1"/>
</dbReference>
<evidence type="ECO:0000313" key="7">
    <source>
        <dbReference type="EMBL" id="HGU33695.1"/>
    </source>
</evidence>
<evidence type="ECO:0000256" key="1">
    <source>
        <dbReference type="ARBA" id="ARBA00004651"/>
    </source>
</evidence>
<dbReference type="PANTHER" id="PTHR30482:SF17">
    <property type="entry name" value="ABC TRANSPORTER ATP-BINDING PROTEIN"/>
    <property type="match status" value="1"/>
</dbReference>
<name>A0A7C4W062_9BACT</name>
<accession>A0A7C4W062</accession>
<dbReference type="InterPro" id="IPR043428">
    <property type="entry name" value="LivM-like"/>
</dbReference>
<evidence type="ECO:0000256" key="5">
    <source>
        <dbReference type="ARBA" id="ARBA00023136"/>
    </source>
</evidence>
<dbReference type="Pfam" id="PF02653">
    <property type="entry name" value="BPD_transp_2"/>
    <property type="match status" value="1"/>
</dbReference>
<evidence type="ECO:0000256" key="4">
    <source>
        <dbReference type="ARBA" id="ARBA00022989"/>
    </source>
</evidence>
<gene>
    <name evidence="7" type="ORF">ENS29_12710</name>
</gene>
<evidence type="ECO:0000256" key="3">
    <source>
        <dbReference type="ARBA" id="ARBA00022692"/>
    </source>
</evidence>
<keyword evidence="2" id="KW-1003">Cell membrane</keyword>
<keyword evidence="5 6" id="KW-0472">Membrane</keyword>
<feature type="transmembrane region" description="Helical" evidence="6">
    <location>
        <begin position="7"/>
        <end position="28"/>
    </location>
</feature>
<protein>
    <submittedName>
        <fullName evidence="7">Branched-chain amino acid ABC transporter permease</fullName>
    </submittedName>
</protein>